<dbReference type="PANTHER" id="PTHR18842:SF2">
    <property type="entry name" value="INTERLEUKIN-1 RECEPTOR-ASSOCIATED KINASE 1-BINDING PROTEIN 1"/>
    <property type="match status" value="1"/>
</dbReference>
<reference evidence="7" key="1">
    <citation type="submission" date="2025-08" db="UniProtKB">
        <authorList>
            <consortium name="RefSeq"/>
        </authorList>
    </citation>
    <scope>IDENTIFICATION</scope>
</reference>
<dbReference type="GeneID" id="114849282"/>
<dbReference type="OrthoDB" id="6365554at2759"/>
<dbReference type="Gene3D" id="3.30.70.2970">
    <property type="entry name" value="Protein of unknown function (DUF541), domain 2"/>
    <property type="match status" value="1"/>
</dbReference>
<proteinExistence type="inferred from homology"/>
<dbReference type="PANTHER" id="PTHR18842">
    <property type="entry name" value="INTERLEUKIN-1 RECEPTOR-ASSOCIATED KINASE 1-BINDING PROTEIN 1"/>
    <property type="match status" value="1"/>
</dbReference>
<dbReference type="RefSeq" id="XP_028996362.1">
    <property type="nucleotide sequence ID" value="XM_029140529.3"/>
</dbReference>
<evidence type="ECO:0000313" key="7">
    <source>
        <dbReference type="RefSeq" id="XP_028996362.1"/>
    </source>
</evidence>
<evidence type="ECO:0000256" key="1">
    <source>
        <dbReference type="ARBA" id="ARBA00004123"/>
    </source>
</evidence>
<keyword evidence="7" id="KW-0808">Transferase</keyword>
<evidence type="ECO:0000256" key="4">
    <source>
        <dbReference type="ARBA" id="ARBA00022490"/>
    </source>
</evidence>
<evidence type="ECO:0000313" key="6">
    <source>
        <dbReference type="Proteomes" id="UP000515150"/>
    </source>
</evidence>
<keyword evidence="7" id="KW-0418">Kinase</keyword>
<dbReference type="GO" id="GO:0043123">
    <property type="term" value="P:positive regulation of canonical NF-kappaB signal transduction"/>
    <property type="evidence" value="ECO:0007669"/>
    <property type="project" value="InterPro"/>
</dbReference>
<organism evidence="6 7">
    <name type="scientific">Betta splendens</name>
    <name type="common">Siamese fighting fish</name>
    <dbReference type="NCBI Taxonomy" id="158456"/>
    <lineage>
        <taxon>Eukaryota</taxon>
        <taxon>Metazoa</taxon>
        <taxon>Chordata</taxon>
        <taxon>Craniata</taxon>
        <taxon>Vertebrata</taxon>
        <taxon>Euteleostomi</taxon>
        <taxon>Actinopterygii</taxon>
        <taxon>Neopterygii</taxon>
        <taxon>Teleostei</taxon>
        <taxon>Neoteleostei</taxon>
        <taxon>Acanthomorphata</taxon>
        <taxon>Anabantaria</taxon>
        <taxon>Anabantiformes</taxon>
        <taxon>Anabantoidei</taxon>
        <taxon>Osphronemidae</taxon>
        <taxon>Betta</taxon>
    </lineage>
</organism>
<gene>
    <name evidence="7" type="primary">irak1bp1</name>
</gene>
<dbReference type="GO" id="GO:0005634">
    <property type="term" value="C:nucleus"/>
    <property type="evidence" value="ECO:0007669"/>
    <property type="project" value="UniProtKB-SubCell"/>
</dbReference>
<name>A0A6P7LQV5_BETSP</name>
<dbReference type="KEGG" id="bspl:114849282"/>
<evidence type="ECO:0000256" key="5">
    <source>
        <dbReference type="ARBA" id="ARBA00023242"/>
    </source>
</evidence>
<protein>
    <submittedName>
        <fullName evidence="7">Interleukin-1 receptor-associated kinase 1-binding protein 1 homolog</fullName>
    </submittedName>
</protein>
<evidence type="ECO:0000256" key="2">
    <source>
        <dbReference type="ARBA" id="ARBA00004496"/>
    </source>
</evidence>
<dbReference type="InParanoid" id="A0A6P7LQV5"/>
<dbReference type="InterPro" id="IPR007497">
    <property type="entry name" value="SIMPL/DUF541"/>
</dbReference>
<keyword evidence="6" id="KW-1185">Reference proteome</keyword>
<comment type="similarity">
    <text evidence="3">Belongs to the IRAK1BP1 family.</text>
</comment>
<dbReference type="Proteomes" id="UP000515150">
    <property type="component" value="Chromosome 24"/>
</dbReference>
<dbReference type="Pfam" id="PF04402">
    <property type="entry name" value="SIMPL"/>
    <property type="match status" value="1"/>
</dbReference>
<sequence>MDSANGGLVAVLSAAGRELVGGERQHGVELRTLNCQSDGNRPREVQVTGTAKVCCPADRVSVRVSVRNSKESVNEVTNSVTRRLEYIMQTLRHQGISDEDTTVRRFLQRDANMYHMDAEVLVTSMEFEKMEHVCSVLVEKLDKSVCVGTPLFYHSEGCLSQLRSQAFVSAVQNAQQKASKVSQLLDQSLGHPLLVREDETREWKNEEELDGGNGQAAAPVCQLPSIPTISAFSRVSVSFSLRDKSRKKL</sequence>
<evidence type="ECO:0000256" key="3">
    <source>
        <dbReference type="ARBA" id="ARBA00005509"/>
    </source>
</evidence>
<dbReference type="FunCoup" id="A0A6P7LQV5">
    <property type="interactions" value="464"/>
</dbReference>
<dbReference type="GO" id="GO:0006955">
    <property type="term" value="P:immune response"/>
    <property type="evidence" value="ECO:0007669"/>
    <property type="project" value="InterPro"/>
</dbReference>
<dbReference type="Gene3D" id="3.30.110.170">
    <property type="entry name" value="Protein of unknown function (DUF541), domain 1"/>
    <property type="match status" value="1"/>
</dbReference>
<keyword evidence="4" id="KW-0963">Cytoplasm</keyword>
<comment type="subcellular location">
    <subcellularLocation>
        <location evidence="2">Cytoplasm</location>
    </subcellularLocation>
    <subcellularLocation>
        <location evidence="1">Nucleus</location>
    </subcellularLocation>
</comment>
<dbReference type="InterPro" id="IPR030312">
    <property type="entry name" value="IRAK1BP1"/>
</dbReference>
<dbReference type="GO" id="GO:0016301">
    <property type="term" value="F:kinase activity"/>
    <property type="evidence" value="ECO:0007669"/>
    <property type="project" value="UniProtKB-KW"/>
</dbReference>
<dbReference type="CTD" id="134728"/>
<keyword evidence="7" id="KW-0675">Receptor</keyword>
<keyword evidence="5" id="KW-0539">Nucleus</keyword>
<accession>A0A6P7LQV5</accession>
<dbReference type="AlphaFoldDB" id="A0A6P7LQV5"/>
<dbReference type="GO" id="GO:0005737">
    <property type="term" value="C:cytoplasm"/>
    <property type="evidence" value="ECO:0007669"/>
    <property type="project" value="UniProtKB-SubCell"/>
</dbReference>